<dbReference type="PANTHER" id="PTHR43791">
    <property type="entry name" value="PERMEASE-RELATED"/>
    <property type="match status" value="1"/>
</dbReference>
<feature type="region of interest" description="Disordered" evidence="6">
    <location>
        <begin position="1"/>
        <end position="20"/>
    </location>
</feature>
<evidence type="ECO:0000313" key="9">
    <source>
        <dbReference type="Proteomes" id="UP000722485"/>
    </source>
</evidence>
<feature type="transmembrane region" description="Helical" evidence="7">
    <location>
        <begin position="275"/>
        <end position="294"/>
    </location>
</feature>
<evidence type="ECO:0000256" key="5">
    <source>
        <dbReference type="ARBA" id="ARBA00023136"/>
    </source>
</evidence>
<evidence type="ECO:0000313" key="8">
    <source>
        <dbReference type="EMBL" id="KAF7557291.1"/>
    </source>
</evidence>
<evidence type="ECO:0000256" key="4">
    <source>
        <dbReference type="ARBA" id="ARBA00022989"/>
    </source>
</evidence>
<keyword evidence="3 7" id="KW-0812">Transmembrane</keyword>
<keyword evidence="5 7" id="KW-0472">Membrane</keyword>
<evidence type="ECO:0000256" key="3">
    <source>
        <dbReference type="ARBA" id="ARBA00022692"/>
    </source>
</evidence>
<name>A0A9P5HJM6_9HYPO</name>
<dbReference type="AlphaFoldDB" id="A0A9P5HJM6"/>
<dbReference type="OrthoDB" id="3639251at2759"/>
<sequence length="370" mass="41733">MSTSLVEVPRNENVAKRDSPEQETTWKGYLWDTLDKSPEERKLLFKVDMTILTFGCLGTFIKYIDKSLHFGLLVCYLHDRTPDGLFLIYLCGAWYQKTELARLFIIDSVVSIGIIIPQFFFYPDVPARQKPDLIFTQEEIELARDRNPLEGRIKQGKFTLKQAKRWITTPDIYFLWVLAVCNSICHLPSDSMSYWFKAWNTVTPGSYTVSQINNYTTGIGGVTVVLTLIFAWLSDTVLRGRRWPLIVVGGVVTSVVCFILAATPVFPKHRAFRWFLYYNSNWAFAANSMFWSWSQDTLSGDPATRAFGAAGINVCAYITIATVPLFAFKTVDQPSVVGGNYGAGAFGLVYAAAGLGLAYLQHSRKRKQLA</sequence>
<feature type="transmembrane region" description="Helical" evidence="7">
    <location>
        <begin position="306"/>
        <end position="328"/>
    </location>
</feature>
<evidence type="ECO:0000256" key="6">
    <source>
        <dbReference type="SAM" id="MobiDB-lite"/>
    </source>
</evidence>
<dbReference type="Proteomes" id="UP000722485">
    <property type="component" value="Unassembled WGS sequence"/>
</dbReference>
<proteinExistence type="predicted"/>
<feature type="transmembrane region" description="Helical" evidence="7">
    <location>
        <begin position="340"/>
        <end position="360"/>
    </location>
</feature>
<dbReference type="GO" id="GO:0016020">
    <property type="term" value="C:membrane"/>
    <property type="evidence" value="ECO:0007669"/>
    <property type="project" value="UniProtKB-SubCell"/>
</dbReference>
<feature type="transmembrane region" description="Helical" evidence="7">
    <location>
        <begin position="215"/>
        <end position="233"/>
    </location>
</feature>
<dbReference type="EMBL" id="JAANBB010000006">
    <property type="protein sequence ID" value="KAF7557291.1"/>
    <property type="molecule type" value="Genomic_DNA"/>
</dbReference>
<evidence type="ECO:0000256" key="7">
    <source>
        <dbReference type="SAM" id="Phobius"/>
    </source>
</evidence>
<comment type="caution">
    <text evidence="8">The sequence shown here is derived from an EMBL/GenBank/DDBJ whole genome shotgun (WGS) entry which is preliminary data.</text>
</comment>
<dbReference type="Gene3D" id="1.20.1250.20">
    <property type="entry name" value="MFS general substrate transporter like domains"/>
    <property type="match status" value="1"/>
</dbReference>
<protein>
    <submittedName>
        <fullName evidence="8">Uncharacterized protein</fullName>
    </submittedName>
</protein>
<evidence type="ECO:0000256" key="2">
    <source>
        <dbReference type="ARBA" id="ARBA00022448"/>
    </source>
</evidence>
<reference evidence="8" key="1">
    <citation type="submission" date="2020-03" db="EMBL/GenBank/DDBJ databases">
        <title>Draft Genome Sequence of Cylindrodendrum hubeiense.</title>
        <authorList>
            <person name="Buettner E."/>
            <person name="Kellner H."/>
        </authorList>
    </citation>
    <scope>NUCLEOTIDE SEQUENCE</scope>
    <source>
        <strain evidence="8">IHI 201604</strain>
    </source>
</reference>
<keyword evidence="4 7" id="KW-1133">Transmembrane helix</keyword>
<dbReference type="SUPFAM" id="SSF103473">
    <property type="entry name" value="MFS general substrate transporter"/>
    <property type="match status" value="1"/>
</dbReference>
<feature type="compositionally biased region" description="Basic and acidic residues" evidence="6">
    <location>
        <begin position="9"/>
        <end position="20"/>
    </location>
</feature>
<dbReference type="PANTHER" id="PTHR43791:SF39">
    <property type="entry name" value="TRANSPORTER LIZ1_SEO1, PUTATIVE (AFU_ORTHOLOGUE AFUA_3G00980)-RELATED"/>
    <property type="match status" value="1"/>
</dbReference>
<dbReference type="GO" id="GO:0022857">
    <property type="term" value="F:transmembrane transporter activity"/>
    <property type="evidence" value="ECO:0007669"/>
    <property type="project" value="TreeGrafter"/>
</dbReference>
<evidence type="ECO:0000256" key="1">
    <source>
        <dbReference type="ARBA" id="ARBA00004141"/>
    </source>
</evidence>
<accession>A0A9P5HJM6</accession>
<organism evidence="8 9">
    <name type="scientific">Cylindrodendrum hubeiense</name>
    <dbReference type="NCBI Taxonomy" id="595255"/>
    <lineage>
        <taxon>Eukaryota</taxon>
        <taxon>Fungi</taxon>
        <taxon>Dikarya</taxon>
        <taxon>Ascomycota</taxon>
        <taxon>Pezizomycotina</taxon>
        <taxon>Sordariomycetes</taxon>
        <taxon>Hypocreomycetidae</taxon>
        <taxon>Hypocreales</taxon>
        <taxon>Nectriaceae</taxon>
        <taxon>Cylindrodendrum</taxon>
    </lineage>
</organism>
<gene>
    <name evidence="8" type="ORF">G7Z17_g792</name>
</gene>
<keyword evidence="9" id="KW-1185">Reference proteome</keyword>
<dbReference type="InterPro" id="IPR036259">
    <property type="entry name" value="MFS_trans_sf"/>
</dbReference>
<keyword evidence="2" id="KW-0813">Transport</keyword>
<comment type="subcellular location">
    <subcellularLocation>
        <location evidence="1">Membrane</location>
        <topology evidence="1">Multi-pass membrane protein</topology>
    </subcellularLocation>
</comment>
<feature type="transmembrane region" description="Helical" evidence="7">
    <location>
        <begin position="245"/>
        <end position="263"/>
    </location>
</feature>
<feature type="transmembrane region" description="Helical" evidence="7">
    <location>
        <begin position="103"/>
        <end position="122"/>
    </location>
</feature>